<name>A0A0N4TI20_BRUPA</name>
<organism evidence="4">
    <name type="scientific">Brugia pahangi</name>
    <name type="common">Filarial nematode worm</name>
    <dbReference type="NCBI Taxonomy" id="6280"/>
    <lineage>
        <taxon>Eukaryota</taxon>
        <taxon>Metazoa</taxon>
        <taxon>Ecdysozoa</taxon>
        <taxon>Nematoda</taxon>
        <taxon>Chromadorea</taxon>
        <taxon>Rhabditida</taxon>
        <taxon>Spirurina</taxon>
        <taxon>Spiruromorpha</taxon>
        <taxon>Filarioidea</taxon>
        <taxon>Onchocercidae</taxon>
        <taxon>Brugia</taxon>
    </lineage>
</organism>
<gene>
    <name evidence="2" type="ORF">BPAG_LOCUS7819</name>
</gene>
<evidence type="ECO:0000256" key="1">
    <source>
        <dbReference type="SAM" id="Phobius"/>
    </source>
</evidence>
<feature type="transmembrane region" description="Helical" evidence="1">
    <location>
        <begin position="21"/>
        <end position="39"/>
    </location>
</feature>
<dbReference type="EMBL" id="UZAD01009617">
    <property type="protein sequence ID" value="VDN89005.1"/>
    <property type="molecule type" value="Genomic_DNA"/>
</dbReference>
<proteinExistence type="predicted"/>
<dbReference type="AlphaFoldDB" id="A0A0N4TI20"/>
<dbReference type="STRING" id="6280.A0A0N4TI20"/>
<sequence length="45" mass="5298">MKPKRASRTCRSVTPSKIDKCSRFFFPMLFFTFNCNILLDNYDSA</sequence>
<reference evidence="4" key="1">
    <citation type="submission" date="2017-02" db="UniProtKB">
        <authorList>
            <consortium name="WormBaseParasite"/>
        </authorList>
    </citation>
    <scope>IDENTIFICATION</scope>
</reference>
<evidence type="ECO:0000313" key="4">
    <source>
        <dbReference type="WBParaSite" id="BPAG_0000785901-mRNA-1"/>
    </source>
</evidence>
<evidence type="ECO:0000313" key="2">
    <source>
        <dbReference type="EMBL" id="VDN89005.1"/>
    </source>
</evidence>
<accession>A0A0N4TI20</accession>
<keyword evidence="1" id="KW-1133">Transmembrane helix</keyword>
<evidence type="ECO:0000313" key="3">
    <source>
        <dbReference type="Proteomes" id="UP000278627"/>
    </source>
</evidence>
<keyword evidence="1" id="KW-0472">Membrane</keyword>
<protein>
    <submittedName>
        <fullName evidence="2 4">Uncharacterized protein</fullName>
    </submittedName>
</protein>
<dbReference type="WBParaSite" id="BPAG_0000785901-mRNA-1">
    <property type="protein sequence ID" value="BPAG_0000785901-mRNA-1"/>
    <property type="gene ID" value="BPAG_0000785901"/>
</dbReference>
<keyword evidence="3" id="KW-1185">Reference proteome</keyword>
<reference evidence="2 3" key="2">
    <citation type="submission" date="2018-11" db="EMBL/GenBank/DDBJ databases">
        <authorList>
            <consortium name="Pathogen Informatics"/>
        </authorList>
    </citation>
    <scope>NUCLEOTIDE SEQUENCE [LARGE SCALE GENOMIC DNA]</scope>
</reference>
<keyword evidence="1" id="KW-0812">Transmembrane</keyword>
<dbReference type="Proteomes" id="UP000278627">
    <property type="component" value="Unassembled WGS sequence"/>
</dbReference>